<accession>A0A0A6FCI9</accession>
<evidence type="ECO:0000313" key="2">
    <source>
        <dbReference type="Proteomes" id="UP000030564"/>
    </source>
</evidence>
<dbReference type="PATRIC" id="fig|587753.9.peg.4268"/>
<dbReference type="EMBL" id="JSFK01000036">
    <property type="protein sequence ID" value="KHA70481.1"/>
    <property type="molecule type" value="Genomic_DNA"/>
</dbReference>
<comment type="caution">
    <text evidence="1">The sequence shown here is derived from an EMBL/GenBank/DDBJ whole genome shotgun (WGS) entry which is preliminary data.</text>
</comment>
<organism evidence="1 2">
    <name type="scientific">Pseudomonas chlororaphis</name>
    <dbReference type="NCBI Taxonomy" id="587753"/>
    <lineage>
        <taxon>Bacteria</taxon>
        <taxon>Pseudomonadati</taxon>
        <taxon>Pseudomonadota</taxon>
        <taxon>Gammaproteobacteria</taxon>
        <taxon>Pseudomonadales</taxon>
        <taxon>Pseudomonadaceae</taxon>
        <taxon>Pseudomonas</taxon>
    </lineage>
</organism>
<dbReference type="Pfam" id="PF11876">
    <property type="entry name" value="TsiV"/>
    <property type="match status" value="1"/>
</dbReference>
<dbReference type="AlphaFoldDB" id="A0A0A6FCI9"/>
<reference evidence="1 2" key="1">
    <citation type="submission" date="2014-10" db="EMBL/GenBank/DDBJ databases">
        <title>Draft genome sequence of Pseudomonas chlororaphis EA105.</title>
        <authorList>
            <person name="McCully L.M."/>
            <person name="Bitzer A.S."/>
            <person name="Spence C."/>
            <person name="Bais H."/>
            <person name="Silby M.W."/>
        </authorList>
    </citation>
    <scope>NUCLEOTIDE SEQUENCE [LARGE SCALE GENOMIC DNA]</scope>
    <source>
        <strain evidence="1 2">EA105</strain>
    </source>
</reference>
<evidence type="ECO:0000313" key="1">
    <source>
        <dbReference type="EMBL" id="KHA70481.1"/>
    </source>
</evidence>
<sequence>MNKLKNLLEYAPDLSFELPDGTSVVRFGVIATVYFKDGYTAEKKLKIIECFRRFHDEFGANLKGLLQDSYKTLTSTTLEKAITKIQTSSGNDRCELHLTSATSTKEAASYGISTLNSREIHEDSERSYIKLVFPWEFITTDEGRGNYKAWVTYLCNQVEAEHGYGGLSSILPFDYDSYMPIEFELSQKYSGLDVDSMPHSLASELVNHIKGVNWQSIIGNSFFENLGGESVLRQKLSGSGNIDIVNYDNGVIIQAGEYPELGPIGEGGLDSYIAVNRILKLVRNPEPDQLHHYSPYGNCFEEQSTNLWYERFDQNESIAPPSRIESNKPCTKDGYWFTPAKANSRKFFKQGELMPSFNDSDWGDTLWYWSGED</sequence>
<gene>
    <name evidence="1" type="ORF">NZ35_25305</name>
</gene>
<dbReference type="InterPro" id="IPR021815">
    <property type="entry name" value="TsiV"/>
</dbReference>
<dbReference type="Proteomes" id="UP000030564">
    <property type="component" value="Unassembled WGS sequence"/>
</dbReference>
<dbReference type="OrthoDB" id="8986326at2"/>
<proteinExistence type="predicted"/>
<name>A0A0A6FCI9_9PSED</name>
<protein>
    <recommendedName>
        <fullName evidence="3">DUF3396 domain-containing protein</fullName>
    </recommendedName>
</protein>
<evidence type="ECO:0008006" key="3">
    <source>
        <dbReference type="Google" id="ProtNLM"/>
    </source>
</evidence>